<gene>
    <name evidence="3" type="primary">LOC109474919</name>
</gene>
<dbReference type="KEGG" id="bbel:109474919"/>
<feature type="transmembrane region" description="Helical" evidence="1">
    <location>
        <begin position="18"/>
        <end position="37"/>
    </location>
</feature>
<name>A0A6P4ZMX1_BRABE</name>
<reference evidence="3" key="1">
    <citation type="submission" date="2025-08" db="UniProtKB">
        <authorList>
            <consortium name="RefSeq"/>
        </authorList>
    </citation>
    <scope>IDENTIFICATION</scope>
    <source>
        <tissue evidence="3">Gonad</tissue>
    </source>
</reference>
<keyword evidence="1" id="KW-0472">Membrane</keyword>
<keyword evidence="1" id="KW-1133">Transmembrane helix</keyword>
<evidence type="ECO:0000256" key="1">
    <source>
        <dbReference type="SAM" id="Phobius"/>
    </source>
</evidence>
<dbReference type="RefSeq" id="XP_019630971.1">
    <property type="nucleotide sequence ID" value="XM_019775412.1"/>
</dbReference>
<keyword evidence="2" id="KW-1185">Reference proteome</keyword>
<sequence length="419" mass="46606">MILDLSAAVFADLPTSPMPIICLYIIVIIIPIILVNVKLGRADQISQNIPTETIKNITTTQGDGNITVNTGSRSTVNITYFHDVSEEHTHHKPSQTSEPHHVQLEESRALVPVDRLSVPKPVGRPQRQNKNCSHYIEFATEMSAEGKTPECIRIIDELMKIKTDPDSQVSLRQAASLVAIYQGDFEKASRLLCGAEVFLSEEVPVHEGEHILWGSHLTALAQLRAGDLEGGIVLAEDALEIAQSDTVASGCITAYPLLNHAWFVTEIAAGQDNDDIRCRLLKRAEKEYQHAIEHAKCEHPKHMLHSKSRVPLFAKIGLALLYLGCRVSVDNFRLGVSIISLDDMKKAKSVIDALDKEESLCNSAKCRLMMVKTFFQYRLGTYQQAYDLAQEAKAFATEHSLGRYAKFAEGIAKYLKKYV</sequence>
<proteinExistence type="predicted"/>
<organism evidence="2 3">
    <name type="scientific">Branchiostoma belcheri</name>
    <name type="common">Amphioxus</name>
    <dbReference type="NCBI Taxonomy" id="7741"/>
    <lineage>
        <taxon>Eukaryota</taxon>
        <taxon>Metazoa</taxon>
        <taxon>Chordata</taxon>
        <taxon>Cephalochordata</taxon>
        <taxon>Leptocardii</taxon>
        <taxon>Amphioxiformes</taxon>
        <taxon>Branchiostomatidae</taxon>
        <taxon>Branchiostoma</taxon>
    </lineage>
</organism>
<dbReference type="Proteomes" id="UP000515135">
    <property type="component" value="Unplaced"/>
</dbReference>
<dbReference type="GeneID" id="109474919"/>
<keyword evidence="1" id="KW-0812">Transmembrane</keyword>
<evidence type="ECO:0000313" key="2">
    <source>
        <dbReference type="Proteomes" id="UP000515135"/>
    </source>
</evidence>
<evidence type="ECO:0000313" key="3">
    <source>
        <dbReference type="RefSeq" id="XP_019630971.1"/>
    </source>
</evidence>
<dbReference type="AlphaFoldDB" id="A0A6P4ZMX1"/>
<accession>A0A6P4ZMX1</accession>
<protein>
    <submittedName>
        <fullName evidence="3">Uncharacterized protein LOC109474919</fullName>
    </submittedName>
</protein>